<dbReference type="Pfam" id="PF12728">
    <property type="entry name" value="HTH_17"/>
    <property type="match status" value="1"/>
</dbReference>
<dbReference type="EMBL" id="CP038033">
    <property type="protein sequence ID" value="QBQ53393.1"/>
    <property type="molecule type" value="Genomic_DNA"/>
</dbReference>
<dbReference type="Gene3D" id="1.10.10.10">
    <property type="entry name" value="Winged helix-like DNA-binding domain superfamily/Winged helix DNA-binding domain"/>
    <property type="match status" value="1"/>
</dbReference>
<dbReference type="KEGG" id="nwr:E3U44_01880"/>
<organism evidence="2 3">
    <name type="scientific">Nitrosococcus wardiae</name>
    <dbReference type="NCBI Taxonomy" id="1814290"/>
    <lineage>
        <taxon>Bacteria</taxon>
        <taxon>Pseudomonadati</taxon>
        <taxon>Pseudomonadota</taxon>
        <taxon>Gammaproteobacteria</taxon>
        <taxon>Chromatiales</taxon>
        <taxon>Chromatiaceae</taxon>
        <taxon>Nitrosococcus</taxon>
    </lineage>
</organism>
<proteinExistence type="predicted"/>
<dbReference type="Proteomes" id="UP000294325">
    <property type="component" value="Chromosome"/>
</dbReference>
<sequence length="70" mass="7881">MKHPPAAHILPHLVGPEEAARILGVKPGTLQVWRSTGRVNLPYVKIGGKVKYRLSDLERFIENRLCQHTS</sequence>
<reference evidence="2 3" key="1">
    <citation type="submission" date="2019-03" db="EMBL/GenBank/DDBJ databases">
        <title>The genome sequence of Nitrosococcus wardiae strain D1FHST reveals the archetypal metabolic capacity of ammonia-oxidizing Gammaproteobacteria.</title>
        <authorList>
            <person name="Wang L."/>
            <person name="Lim C.K."/>
            <person name="Hanson T.E."/>
            <person name="Dang H."/>
            <person name="Klotz M.G."/>
        </authorList>
    </citation>
    <scope>NUCLEOTIDE SEQUENCE [LARGE SCALE GENOMIC DNA]</scope>
    <source>
        <strain evidence="2 3">D1FHS</strain>
    </source>
</reference>
<dbReference type="InterPro" id="IPR036388">
    <property type="entry name" value="WH-like_DNA-bd_sf"/>
</dbReference>
<accession>A0A4P7BU14</accession>
<dbReference type="RefSeq" id="WP_134356408.1">
    <property type="nucleotide sequence ID" value="NZ_CP038033.1"/>
</dbReference>
<protein>
    <submittedName>
        <fullName evidence="2">DNA-binding protein</fullName>
    </submittedName>
</protein>
<dbReference type="InterPro" id="IPR009061">
    <property type="entry name" value="DNA-bd_dom_put_sf"/>
</dbReference>
<dbReference type="OrthoDB" id="8537306at2"/>
<dbReference type="GO" id="GO:0003677">
    <property type="term" value="F:DNA binding"/>
    <property type="evidence" value="ECO:0007669"/>
    <property type="project" value="UniProtKB-KW"/>
</dbReference>
<keyword evidence="2" id="KW-0238">DNA-binding</keyword>
<dbReference type="SUPFAM" id="SSF46955">
    <property type="entry name" value="Putative DNA-binding domain"/>
    <property type="match status" value="1"/>
</dbReference>
<evidence type="ECO:0000313" key="3">
    <source>
        <dbReference type="Proteomes" id="UP000294325"/>
    </source>
</evidence>
<keyword evidence="3" id="KW-1185">Reference proteome</keyword>
<gene>
    <name evidence="2" type="ORF">E3U44_01880</name>
</gene>
<feature type="domain" description="Helix-turn-helix" evidence="1">
    <location>
        <begin position="15"/>
        <end position="64"/>
    </location>
</feature>
<dbReference type="InterPro" id="IPR041657">
    <property type="entry name" value="HTH_17"/>
</dbReference>
<evidence type="ECO:0000313" key="2">
    <source>
        <dbReference type="EMBL" id="QBQ53393.1"/>
    </source>
</evidence>
<evidence type="ECO:0000259" key="1">
    <source>
        <dbReference type="Pfam" id="PF12728"/>
    </source>
</evidence>
<dbReference type="AlphaFoldDB" id="A0A4P7BU14"/>
<name>A0A4P7BU14_9GAMM</name>